<dbReference type="PANTHER" id="PTHR43294:SF18">
    <property type="entry name" value="SODIUM_POTASSIUM-TRANSPORTING ATPASE SUBUNIT ALPHA"/>
    <property type="match status" value="1"/>
</dbReference>
<dbReference type="GO" id="GO:0006883">
    <property type="term" value="P:intracellular sodium ion homeostasis"/>
    <property type="evidence" value="ECO:0007669"/>
    <property type="project" value="TreeGrafter"/>
</dbReference>
<sequence length="112" mass="13709">MMAHGWKPFHLLNQRELWDCETLNDLEDSYGQQWMAYFRNQVLNTSLLFTTFMAMFITVTPYVTEVLKLNGIRLEDAMISVYYAFVMFVYDECRRWYLRKYPTGFIYRETYF</sequence>
<evidence type="ECO:0000313" key="4">
    <source>
        <dbReference type="Proteomes" id="UP000230423"/>
    </source>
</evidence>
<feature type="transmembrane region" description="Helical" evidence="1">
    <location>
        <begin position="42"/>
        <end position="64"/>
    </location>
</feature>
<evidence type="ECO:0000259" key="2">
    <source>
        <dbReference type="Pfam" id="PF00689"/>
    </source>
</evidence>
<feature type="domain" description="Cation-transporting P-type ATPase C-terminal" evidence="2">
    <location>
        <begin position="35"/>
        <end position="96"/>
    </location>
</feature>
<proteinExistence type="predicted"/>
<dbReference type="EMBL" id="KZ347434">
    <property type="protein sequence ID" value="PIO67730.1"/>
    <property type="molecule type" value="Genomic_DNA"/>
</dbReference>
<dbReference type="SUPFAM" id="SSF81665">
    <property type="entry name" value="Calcium ATPase, transmembrane domain M"/>
    <property type="match status" value="1"/>
</dbReference>
<evidence type="ECO:0000256" key="1">
    <source>
        <dbReference type="SAM" id="Phobius"/>
    </source>
</evidence>
<accession>A0A2G9UE21</accession>
<dbReference type="InterPro" id="IPR006068">
    <property type="entry name" value="ATPase_P-typ_cation-transptr_C"/>
</dbReference>
<feature type="transmembrane region" description="Helical" evidence="1">
    <location>
        <begin position="70"/>
        <end position="90"/>
    </location>
</feature>
<dbReference type="InterPro" id="IPR050510">
    <property type="entry name" value="Cation_transp_ATPase_P-type"/>
</dbReference>
<dbReference type="GO" id="GO:0036376">
    <property type="term" value="P:sodium ion export across plasma membrane"/>
    <property type="evidence" value="ECO:0007669"/>
    <property type="project" value="TreeGrafter"/>
</dbReference>
<dbReference type="Gene3D" id="1.20.1110.10">
    <property type="entry name" value="Calcium-transporting ATPase, transmembrane domain"/>
    <property type="match status" value="1"/>
</dbReference>
<gene>
    <name evidence="3" type="ORF">TELCIR_10508</name>
</gene>
<keyword evidence="4" id="KW-1185">Reference proteome</keyword>
<dbReference type="GO" id="GO:1902600">
    <property type="term" value="P:proton transmembrane transport"/>
    <property type="evidence" value="ECO:0007669"/>
    <property type="project" value="TreeGrafter"/>
</dbReference>
<dbReference type="PANTHER" id="PTHR43294">
    <property type="entry name" value="SODIUM/POTASSIUM-TRANSPORTING ATPASE SUBUNIT ALPHA"/>
    <property type="match status" value="1"/>
</dbReference>
<organism evidence="3 4">
    <name type="scientific">Teladorsagia circumcincta</name>
    <name type="common">Brown stomach worm</name>
    <name type="synonym">Ostertagia circumcincta</name>
    <dbReference type="NCBI Taxonomy" id="45464"/>
    <lineage>
        <taxon>Eukaryota</taxon>
        <taxon>Metazoa</taxon>
        <taxon>Ecdysozoa</taxon>
        <taxon>Nematoda</taxon>
        <taxon>Chromadorea</taxon>
        <taxon>Rhabditida</taxon>
        <taxon>Rhabditina</taxon>
        <taxon>Rhabditomorpha</taxon>
        <taxon>Strongyloidea</taxon>
        <taxon>Trichostrongylidae</taxon>
        <taxon>Teladorsagia</taxon>
    </lineage>
</organism>
<dbReference type="GO" id="GO:0030007">
    <property type="term" value="P:intracellular potassium ion homeostasis"/>
    <property type="evidence" value="ECO:0007669"/>
    <property type="project" value="TreeGrafter"/>
</dbReference>
<evidence type="ECO:0000313" key="3">
    <source>
        <dbReference type="EMBL" id="PIO67730.1"/>
    </source>
</evidence>
<name>A0A2G9UE21_TELCI</name>
<dbReference type="AlphaFoldDB" id="A0A2G9UE21"/>
<dbReference type="InterPro" id="IPR023298">
    <property type="entry name" value="ATPase_P-typ_TM_dom_sf"/>
</dbReference>
<dbReference type="Pfam" id="PF00689">
    <property type="entry name" value="Cation_ATPase_C"/>
    <property type="match status" value="1"/>
</dbReference>
<dbReference type="GO" id="GO:0005391">
    <property type="term" value="F:P-type sodium:potassium-exchanging transporter activity"/>
    <property type="evidence" value="ECO:0007669"/>
    <property type="project" value="TreeGrafter"/>
</dbReference>
<protein>
    <recommendedName>
        <fullName evidence="2">Cation-transporting P-type ATPase C-terminal domain-containing protein</fullName>
    </recommendedName>
</protein>
<dbReference type="GO" id="GO:1990573">
    <property type="term" value="P:potassium ion import across plasma membrane"/>
    <property type="evidence" value="ECO:0007669"/>
    <property type="project" value="TreeGrafter"/>
</dbReference>
<keyword evidence="1" id="KW-1133">Transmembrane helix</keyword>
<keyword evidence="1" id="KW-0812">Transmembrane</keyword>
<reference evidence="3 4" key="1">
    <citation type="submission" date="2015-09" db="EMBL/GenBank/DDBJ databases">
        <title>Draft genome of the parasitic nematode Teladorsagia circumcincta isolate WARC Sus (inbred).</title>
        <authorList>
            <person name="Mitreva M."/>
        </authorList>
    </citation>
    <scope>NUCLEOTIDE SEQUENCE [LARGE SCALE GENOMIC DNA]</scope>
    <source>
        <strain evidence="3 4">S</strain>
    </source>
</reference>
<keyword evidence="1" id="KW-0472">Membrane</keyword>
<dbReference type="Proteomes" id="UP000230423">
    <property type="component" value="Unassembled WGS sequence"/>
</dbReference>
<dbReference type="GO" id="GO:0005886">
    <property type="term" value="C:plasma membrane"/>
    <property type="evidence" value="ECO:0007669"/>
    <property type="project" value="TreeGrafter"/>
</dbReference>
<dbReference type="OrthoDB" id="3352408at2759"/>